<evidence type="ECO:0000256" key="6">
    <source>
        <dbReference type="ARBA" id="ARBA00013169"/>
    </source>
</evidence>
<dbReference type="GeneID" id="59342496"/>
<evidence type="ECO:0000256" key="17">
    <source>
        <dbReference type="ARBA" id="ARBA00029936"/>
    </source>
</evidence>
<dbReference type="HAMAP" id="MF_02004">
    <property type="entry name" value="Val_tRNA_synth_type1"/>
    <property type="match status" value="1"/>
</dbReference>
<evidence type="ECO:0000256" key="2">
    <source>
        <dbReference type="ARBA" id="ARBA00004173"/>
    </source>
</evidence>
<dbReference type="GO" id="GO:0005524">
    <property type="term" value="F:ATP binding"/>
    <property type="evidence" value="ECO:0007669"/>
    <property type="project" value="UniProtKB-KW"/>
</dbReference>
<dbReference type="InterPro" id="IPR002300">
    <property type="entry name" value="aa-tRNA-synth_Ia"/>
</dbReference>
<feature type="transmembrane region" description="Helical" evidence="22">
    <location>
        <begin position="356"/>
        <end position="378"/>
    </location>
</feature>
<dbReference type="PROSITE" id="PS00217">
    <property type="entry name" value="SUGAR_TRANSPORT_2"/>
    <property type="match status" value="1"/>
</dbReference>
<dbReference type="InterPro" id="IPR009008">
    <property type="entry name" value="Val/Leu/Ile-tRNA-synth_edit"/>
</dbReference>
<dbReference type="GO" id="GO:0022857">
    <property type="term" value="F:transmembrane transporter activity"/>
    <property type="evidence" value="ECO:0007669"/>
    <property type="project" value="InterPro"/>
</dbReference>
<keyword evidence="11" id="KW-0547">Nucleotide-binding</keyword>
<feature type="region of interest" description="Disordered" evidence="21">
    <location>
        <begin position="564"/>
        <end position="642"/>
    </location>
</feature>
<feature type="transmembrane region" description="Helical" evidence="22">
    <location>
        <begin position="163"/>
        <end position="183"/>
    </location>
</feature>
<dbReference type="GO" id="GO:0005739">
    <property type="term" value="C:mitochondrion"/>
    <property type="evidence" value="ECO:0007669"/>
    <property type="project" value="UniProtKB-SubCell"/>
</dbReference>
<evidence type="ECO:0000256" key="8">
    <source>
        <dbReference type="ARBA" id="ARBA00022490"/>
    </source>
</evidence>
<dbReference type="InterPro" id="IPR005829">
    <property type="entry name" value="Sugar_transporter_CS"/>
</dbReference>
<keyword evidence="25" id="KW-1185">Reference proteome</keyword>
<feature type="transmembrane region" description="Helical" evidence="22">
    <location>
        <begin position="128"/>
        <end position="151"/>
    </location>
</feature>
<evidence type="ECO:0000256" key="19">
    <source>
        <dbReference type="ARBA" id="ARBA00047552"/>
    </source>
</evidence>
<dbReference type="Pfam" id="PF00133">
    <property type="entry name" value="tRNA-synt_1"/>
    <property type="match status" value="1"/>
</dbReference>
<feature type="transmembrane region" description="Helical" evidence="22">
    <location>
        <begin position="101"/>
        <end position="122"/>
    </location>
</feature>
<dbReference type="Gene3D" id="1.10.730.10">
    <property type="entry name" value="Isoleucyl-tRNA Synthetase, Domain 1"/>
    <property type="match status" value="1"/>
</dbReference>
<dbReference type="InterPro" id="IPR003663">
    <property type="entry name" value="Sugar/inositol_transpt"/>
</dbReference>
<feature type="transmembrane region" description="Helical" evidence="22">
    <location>
        <begin position="476"/>
        <end position="497"/>
    </location>
</feature>
<dbReference type="FunFam" id="1.20.1250.20:FF:000026">
    <property type="entry name" value="MFS quinate transporter QutD"/>
    <property type="match status" value="1"/>
</dbReference>
<dbReference type="SUPFAM" id="SSF103473">
    <property type="entry name" value="MFS general substrate transporter"/>
    <property type="match status" value="1"/>
</dbReference>
<protein>
    <recommendedName>
        <fullName evidence="18">Valine--tRNA ligase, mitochondrial</fullName>
        <ecNumber evidence="6">6.1.1.9</ecNumber>
    </recommendedName>
    <alternativeName>
        <fullName evidence="17">Valyl-tRNA synthetase</fullName>
    </alternativeName>
</protein>
<dbReference type="Proteomes" id="UP000636479">
    <property type="component" value="Unassembled WGS sequence"/>
</dbReference>
<dbReference type="CDD" id="cd17356">
    <property type="entry name" value="MFS_HXT"/>
    <property type="match status" value="1"/>
</dbReference>
<dbReference type="GO" id="GO:0016020">
    <property type="term" value="C:membrane"/>
    <property type="evidence" value="ECO:0007669"/>
    <property type="project" value="UniProtKB-SubCell"/>
</dbReference>
<evidence type="ECO:0000256" key="21">
    <source>
        <dbReference type="SAM" id="MobiDB-lite"/>
    </source>
</evidence>
<evidence type="ECO:0000256" key="7">
    <source>
        <dbReference type="ARBA" id="ARBA00022448"/>
    </source>
</evidence>
<dbReference type="CDD" id="cd07962">
    <property type="entry name" value="Anticodon_Ia_Val"/>
    <property type="match status" value="1"/>
</dbReference>
<gene>
    <name evidence="24" type="ORF">MIND_00312300</name>
</gene>
<dbReference type="SUPFAM" id="SSF47323">
    <property type="entry name" value="Anticodon-binding domain of a subclass of class I aminoacyl-tRNA synthetases"/>
    <property type="match status" value="1"/>
</dbReference>
<feature type="transmembrane region" description="Helical" evidence="22">
    <location>
        <begin position="21"/>
        <end position="40"/>
    </location>
</feature>
<dbReference type="Gene3D" id="1.20.1250.20">
    <property type="entry name" value="MFS general substrate transporter like domains"/>
    <property type="match status" value="1"/>
</dbReference>
<evidence type="ECO:0000313" key="24">
    <source>
        <dbReference type="EMBL" id="KAF7309415.1"/>
    </source>
</evidence>
<evidence type="ECO:0000313" key="25">
    <source>
        <dbReference type="Proteomes" id="UP000636479"/>
    </source>
</evidence>
<dbReference type="SUPFAM" id="SSF50677">
    <property type="entry name" value="ValRS/IleRS/LeuRS editing domain"/>
    <property type="match status" value="1"/>
</dbReference>
<feature type="transmembrane region" description="Helical" evidence="22">
    <location>
        <begin position="195"/>
        <end position="218"/>
    </location>
</feature>
<evidence type="ECO:0000256" key="5">
    <source>
        <dbReference type="ARBA" id="ARBA00010992"/>
    </source>
</evidence>
<evidence type="ECO:0000256" key="12">
    <source>
        <dbReference type="ARBA" id="ARBA00022840"/>
    </source>
</evidence>
<organism evidence="24 25">
    <name type="scientific">Mycena indigotica</name>
    <dbReference type="NCBI Taxonomy" id="2126181"/>
    <lineage>
        <taxon>Eukaryota</taxon>
        <taxon>Fungi</taxon>
        <taxon>Dikarya</taxon>
        <taxon>Basidiomycota</taxon>
        <taxon>Agaricomycotina</taxon>
        <taxon>Agaricomycetes</taxon>
        <taxon>Agaricomycetidae</taxon>
        <taxon>Agaricales</taxon>
        <taxon>Marasmiineae</taxon>
        <taxon>Mycenaceae</taxon>
        <taxon>Mycena</taxon>
    </lineage>
</organism>
<evidence type="ECO:0000256" key="14">
    <source>
        <dbReference type="ARBA" id="ARBA00022989"/>
    </source>
</evidence>
<dbReference type="FunFam" id="1.10.730.10:FF:000009">
    <property type="entry name" value="Valine--tRNA ligase, mitochondrial"/>
    <property type="match status" value="1"/>
</dbReference>
<dbReference type="InterPro" id="IPR009080">
    <property type="entry name" value="tRNAsynth_Ia_anticodon-bd"/>
</dbReference>
<dbReference type="FunFam" id="3.40.50.620:FF:000020">
    <property type="entry name" value="Valine--tRNA ligase, mitochondrial"/>
    <property type="match status" value="1"/>
</dbReference>
<dbReference type="OrthoDB" id="629407at2759"/>
<evidence type="ECO:0000256" key="20">
    <source>
        <dbReference type="ARBA" id="ARBA00049119"/>
    </source>
</evidence>
<dbReference type="InterPro" id="IPR020846">
    <property type="entry name" value="MFS_dom"/>
</dbReference>
<dbReference type="NCBIfam" id="TIGR00879">
    <property type="entry name" value="SP"/>
    <property type="match status" value="1"/>
</dbReference>
<dbReference type="PANTHER" id="PTHR11946">
    <property type="entry name" value="VALYL-TRNA SYNTHETASES"/>
    <property type="match status" value="1"/>
</dbReference>
<dbReference type="InterPro" id="IPR001412">
    <property type="entry name" value="aa-tRNA-synth_I_CS"/>
</dbReference>
<dbReference type="InterPro" id="IPR014729">
    <property type="entry name" value="Rossmann-like_a/b/a_fold"/>
</dbReference>
<keyword evidence="9" id="KW-0436">Ligase</keyword>
<dbReference type="EC" id="6.1.1.9" evidence="6"/>
<evidence type="ECO:0000256" key="1">
    <source>
        <dbReference type="ARBA" id="ARBA00004141"/>
    </source>
</evidence>
<dbReference type="RefSeq" id="XP_037222865.1">
    <property type="nucleotide sequence ID" value="XM_037359980.1"/>
</dbReference>
<keyword evidence="13" id="KW-0648">Protein biosynthesis</keyword>
<feature type="compositionally biased region" description="Low complexity" evidence="21">
    <location>
        <begin position="593"/>
        <end position="607"/>
    </location>
</feature>
<evidence type="ECO:0000259" key="23">
    <source>
        <dbReference type="PROSITE" id="PS50850"/>
    </source>
</evidence>
<comment type="similarity">
    <text evidence="4">Belongs to the class-I aminoacyl-tRNA synthetase family.</text>
</comment>
<dbReference type="EMBL" id="JACAZF010000003">
    <property type="protein sequence ID" value="KAF7309415.1"/>
    <property type="molecule type" value="Genomic_DNA"/>
</dbReference>
<dbReference type="Pfam" id="PF00083">
    <property type="entry name" value="Sugar_tr"/>
    <property type="match status" value="1"/>
</dbReference>
<dbReference type="NCBIfam" id="NF004349">
    <property type="entry name" value="PRK05729.1"/>
    <property type="match status" value="1"/>
</dbReference>
<dbReference type="GO" id="GO:0004832">
    <property type="term" value="F:valine-tRNA ligase activity"/>
    <property type="evidence" value="ECO:0007669"/>
    <property type="project" value="UniProtKB-EC"/>
</dbReference>
<keyword evidence="15 22" id="KW-0472">Membrane</keyword>
<dbReference type="FunFam" id="3.40.50.620:FF:000078">
    <property type="entry name" value="Valine--tRNA ligase, mitochondrial"/>
    <property type="match status" value="1"/>
</dbReference>
<dbReference type="InterPro" id="IPR005828">
    <property type="entry name" value="MFS_sugar_transport-like"/>
</dbReference>
<evidence type="ECO:0000256" key="18">
    <source>
        <dbReference type="ARBA" id="ARBA00040837"/>
    </source>
</evidence>
<name>A0A8H6T4S6_9AGAR</name>
<dbReference type="PROSITE" id="PS00178">
    <property type="entry name" value="AA_TRNA_LIGASE_I"/>
    <property type="match status" value="1"/>
</dbReference>
<evidence type="ECO:0000256" key="10">
    <source>
        <dbReference type="ARBA" id="ARBA00022692"/>
    </source>
</evidence>
<evidence type="ECO:0000256" key="4">
    <source>
        <dbReference type="ARBA" id="ARBA00005594"/>
    </source>
</evidence>
<keyword evidence="14 22" id="KW-1133">Transmembrane helix</keyword>
<accession>A0A8H6T4S6</accession>
<comment type="similarity">
    <text evidence="5">Belongs to the major facilitator superfamily. Sugar transporter (TC 2.A.1.1) family.</text>
</comment>
<keyword evidence="8" id="KW-0963">Cytoplasm</keyword>
<evidence type="ECO:0000256" key="3">
    <source>
        <dbReference type="ARBA" id="ARBA00004496"/>
    </source>
</evidence>
<dbReference type="InterPro" id="IPR002303">
    <property type="entry name" value="Valyl-tRNA_ligase"/>
</dbReference>
<dbReference type="GO" id="GO:0006438">
    <property type="term" value="P:valyl-tRNA aminoacylation"/>
    <property type="evidence" value="ECO:0007669"/>
    <property type="project" value="InterPro"/>
</dbReference>
<dbReference type="SUPFAM" id="SSF52374">
    <property type="entry name" value="Nucleotidylyl transferase"/>
    <property type="match status" value="1"/>
</dbReference>
<evidence type="ECO:0000256" key="9">
    <source>
        <dbReference type="ARBA" id="ARBA00022598"/>
    </source>
</evidence>
<dbReference type="Pfam" id="PF08264">
    <property type="entry name" value="Anticodon_1"/>
    <property type="match status" value="1"/>
</dbReference>
<feature type="transmembrane region" description="Helical" evidence="22">
    <location>
        <begin position="327"/>
        <end position="349"/>
    </location>
</feature>
<dbReference type="InterPro" id="IPR033705">
    <property type="entry name" value="Anticodon_Ia_Val"/>
</dbReference>
<dbReference type="PROSITE" id="PS50850">
    <property type="entry name" value="MFS"/>
    <property type="match status" value="1"/>
</dbReference>
<reference evidence="24" key="1">
    <citation type="submission" date="2020-05" db="EMBL/GenBank/DDBJ databases">
        <title>Mycena genomes resolve the evolution of fungal bioluminescence.</title>
        <authorList>
            <person name="Tsai I.J."/>
        </authorList>
    </citation>
    <scope>NUCLEOTIDE SEQUENCE</scope>
    <source>
        <strain evidence="24">171206Taipei</strain>
    </source>
</reference>
<feature type="domain" description="Major facilitator superfamily (MFS) profile" evidence="23">
    <location>
        <begin position="27"/>
        <end position="501"/>
    </location>
</feature>
<dbReference type="InterPro" id="IPR013155">
    <property type="entry name" value="M/V/L/I-tRNA-synth_anticd-bd"/>
</dbReference>
<evidence type="ECO:0000256" key="22">
    <source>
        <dbReference type="SAM" id="Phobius"/>
    </source>
</evidence>
<feature type="transmembrane region" description="Helical" evidence="22">
    <location>
        <begin position="70"/>
        <end position="94"/>
    </location>
</feature>
<comment type="catalytic activity">
    <reaction evidence="19">
        <text>tRNA(Val) + L-valine + ATP = L-valyl-tRNA(Val) + AMP + diphosphate</text>
        <dbReference type="Rhea" id="RHEA:10704"/>
        <dbReference type="Rhea" id="RHEA-COMP:9672"/>
        <dbReference type="Rhea" id="RHEA-COMP:9708"/>
        <dbReference type="ChEBI" id="CHEBI:30616"/>
        <dbReference type="ChEBI" id="CHEBI:33019"/>
        <dbReference type="ChEBI" id="CHEBI:57762"/>
        <dbReference type="ChEBI" id="CHEBI:78442"/>
        <dbReference type="ChEBI" id="CHEBI:78537"/>
        <dbReference type="ChEBI" id="CHEBI:456215"/>
        <dbReference type="EC" id="6.1.1.9"/>
    </reaction>
</comment>
<dbReference type="PANTHER" id="PTHR11946:SF109">
    <property type="entry name" value="VALINE--TRNA LIGASE"/>
    <property type="match status" value="1"/>
</dbReference>
<keyword evidence="12" id="KW-0067">ATP-binding</keyword>
<feature type="transmembrane region" description="Helical" evidence="22">
    <location>
        <begin position="285"/>
        <end position="307"/>
    </location>
</feature>
<keyword evidence="7" id="KW-0813">Transport</keyword>
<dbReference type="InterPro" id="IPR036259">
    <property type="entry name" value="MFS_trans_sf"/>
</dbReference>
<dbReference type="CDD" id="cd00817">
    <property type="entry name" value="ValRS_core"/>
    <property type="match status" value="1"/>
</dbReference>
<feature type="transmembrane region" description="Helical" evidence="22">
    <location>
        <begin position="398"/>
        <end position="418"/>
    </location>
</feature>
<keyword evidence="10 22" id="KW-0812">Transmembrane</keyword>
<dbReference type="Gene3D" id="3.40.50.620">
    <property type="entry name" value="HUPs"/>
    <property type="match status" value="2"/>
</dbReference>
<evidence type="ECO:0000256" key="16">
    <source>
        <dbReference type="ARBA" id="ARBA00023146"/>
    </source>
</evidence>
<dbReference type="PRINTS" id="PR00986">
    <property type="entry name" value="TRNASYNTHVAL"/>
</dbReference>
<proteinExistence type="inferred from homology"/>
<comment type="catalytic activity">
    <reaction evidence="20">
        <text>myo-inositol(out) + H(+)(out) = myo-inositol(in) + H(+)(in)</text>
        <dbReference type="Rhea" id="RHEA:60364"/>
        <dbReference type="ChEBI" id="CHEBI:15378"/>
        <dbReference type="ChEBI" id="CHEBI:17268"/>
    </reaction>
</comment>
<dbReference type="GO" id="GO:0002161">
    <property type="term" value="F:aminoacyl-tRNA deacylase activity"/>
    <property type="evidence" value="ECO:0007669"/>
    <property type="project" value="InterPro"/>
</dbReference>
<dbReference type="Gene3D" id="3.90.740.10">
    <property type="entry name" value="Valyl/Leucyl/Isoleucyl-tRNA synthetase, editing domain"/>
    <property type="match status" value="1"/>
</dbReference>
<dbReference type="GO" id="GO:0005829">
    <property type="term" value="C:cytosol"/>
    <property type="evidence" value="ECO:0007669"/>
    <property type="project" value="TreeGrafter"/>
</dbReference>
<feature type="compositionally biased region" description="Basic and acidic residues" evidence="21">
    <location>
        <begin position="581"/>
        <end position="592"/>
    </location>
</feature>
<dbReference type="NCBIfam" id="TIGR00422">
    <property type="entry name" value="valS"/>
    <property type="match status" value="1"/>
</dbReference>
<evidence type="ECO:0000256" key="15">
    <source>
        <dbReference type="ARBA" id="ARBA00023136"/>
    </source>
</evidence>
<dbReference type="PROSITE" id="PS00216">
    <property type="entry name" value="SUGAR_TRANSPORT_1"/>
    <property type="match status" value="1"/>
</dbReference>
<evidence type="ECO:0000256" key="11">
    <source>
        <dbReference type="ARBA" id="ARBA00022741"/>
    </source>
</evidence>
<evidence type="ECO:0000256" key="13">
    <source>
        <dbReference type="ARBA" id="ARBA00022917"/>
    </source>
</evidence>
<comment type="subcellular location">
    <subcellularLocation>
        <location evidence="3">Cytoplasm</location>
    </subcellularLocation>
    <subcellularLocation>
        <location evidence="1">Membrane</location>
        <topology evidence="1">Multi-pass membrane protein</topology>
    </subcellularLocation>
    <subcellularLocation>
        <location evidence="2">Mitochondrion</location>
    </subcellularLocation>
</comment>
<sequence>MVKLSRLEDRETPAEVYNWKVYANAIIATWAAVMRVMIGYDSAFIGTSISLASFKNEFGLTTKTSSELNFISANIVSVYQAGCFFGAFFGYLIGYLLGRKYGLFVSSGIFTLGAALQCAANSSTGLPIIYAGRIIVGLGIGIASNLAPIYVAEIAPPAIRGRLIGLYEFCWQVGGVIGFWINYGVTQHLGPSHKQWIIAFAVQLIPGGLLFIGSFFLVESPRWLVSRERYASALSNLAKLRNLPKNHPYVVEEYAEIEAAIVHELNLGGVGFFGPIKTVFSSKNLIYRLLLGSSMFMWQNATGINAINYYSPTIFRSIGITGTSTSLLTTGVYGLIKLVGSLVWLLWMVDSFGRRGVLLGGSIGGAIAMYYIGAYIAIAKPAQHPSAKITSGGQSAIAFFYLWTIFYSPTWNGTPWVVGAEMFPQHVRTFTQSCQAASNWLWGQVIDHLVCIDADKPSTSFIIARFTPQMFASMGYGVYLFFASLMILSIPYVYFILPETKQVPLERMEELFGPGVKAWKAHDIVMASGSESRALKNLQETATVDGSPRPPPPRVWLTVSRMSTLSTPPADAPQPNSKTSAKKEEKRLEKAAKFAAKNAAKGAAASGGDKKPPKEKEKPKKEAEPEFVNTTPAGDKKDVSGPMPAGYNPIAVESAWYDWWQKEGFFKPSYTVDGKIRPEGAFIIPAPPPNVTGSLHIGHGLTVAIQDGLIRWNRMLGKTTLFAPGFDHAGISTQSVVEKRLFKTTGQTRHDLGREKFLETVMDWKNEYQQRITRQLHRLGGSYDWDRAKRNKAVVETFCRLHEEGIIYRANRLVHWCVKMNTTLSNLEVDQKQLAGRTLLNVPGYDAKERFEFGVLVSFAYQIEGSDEKIIVATTRPETMLGDTAVAVHPNDSRYTHLHGKFAVHPFISGRKMPIVCDEIVDMEFGTGAVKITPAHDPNDYEVGMRHKLEFINILNDDGTFNDNAGDKFKGMKRFHVRTAIVQALKDIGLYIETKDNPMQIPICSKSGDVVEPVLKPQWWINCQPLAEEALKRTRAGELLITPKQSENEWYRWLEGIQDWCISRQLWWGHRCPAYFVNIEGANLDRNDGKSWVVGRTIEEATKRAKALAGDRKFVLEQDGDVLDTWFSSGLWPFAIMGWPDNNSPDLRDFYPSSLLETGWDILFFWVARMVLLGIRLTGKVPFNEVLCHAMIRDAHGRKMSKSLGNVIDPIDVIEGVALEALHEKLKEGNLDEKEIAKATAGQKKDFPKGIPQCGTDALRFALCAYSSGGRDINLDILRVEGYRKFCNKVFNATKFAMLKLDESFVPEPTAKPTGNESLVEQWILHKLNVAASEVNTYLTERNFMGATSSIYNFWLYELCDVYIEVMKPMTDEASPTKTRISSQQTLYTCLDHGLRLLHPFMPFVTEELWQRLPRRPNDTTPSIMVSAFPVFDAASVFETAEQQFNLVFSAIKTGRSLAASYNLQNDIQLFLHVQSDEEAALFEPQLPSIVALIKGCKSAKVVRDVKDIPEGCGGTIVTTTIAIHALVRGLVDLDVEIAKCDKRLEASRANLQKLVKVESQPDYETSVPENVRLSTADKRKTLEAEIATVELSRSMFAKLK</sequence>
<dbReference type="FunFam" id="3.90.740.10:FF:000005">
    <property type="entry name" value="Valine--tRNA ligase, mitochondrial"/>
    <property type="match status" value="1"/>
</dbReference>
<comment type="caution">
    <text evidence="24">The sequence shown here is derived from an EMBL/GenBank/DDBJ whole genome shotgun (WGS) entry which is preliminary data.</text>
</comment>
<feature type="compositionally biased region" description="Basic and acidic residues" evidence="21">
    <location>
        <begin position="608"/>
        <end position="624"/>
    </location>
</feature>
<keyword evidence="16" id="KW-0030">Aminoacyl-tRNA synthetase</keyword>